<evidence type="ECO:0000256" key="4">
    <source>
        <dbReference type="ARBA" id="ARBA00022777"/>
    </source>
</evidence>
<evidence type="ECO:0000256" key="2">
    <source>
        <dbReference type="ARBA" id="ARBA00022679"/>
    </source>
</evidence>
<evidence type="ECO:0000256" key="6">
    <source>
        <dbReference type="PIRNR" id="PIRNR000535"/>
    </source>
</evidence>
<dbReference type="InterPro" id="IPR017583">
    <property type="entry name" value="Tagatose/fructose_Pkinase"/>
</dbReference>
<organism evidence="8 9">
    <name type="scientific">Luteococcus sanguinis</name>
    <dbReference type="NCBI Taxonomy" id="174038"/>
    <lineage>
        <taxon>Bacteria</taxon>
        <taxon>Bacillati</taxon>
        <taxon>Actinomycetota</taxon>
        <taxon>Actinomycetes</taxon>
        <taxon>Propionibacteriales</taxon>
        <taxon>Propionibacteriaceae</taxon>
        <taxon>Luteococcus</taxon>
    </lineage>
</organism>
<comment type="similarity">
    <text evidence="1">Belongs to the carbohydrate kinase PfkB family.</text>
</comment>
<accession>A0ABW1X465</accession>
<dbReference type="CDD" id="cd01164">
    <property type="entry name" value="FruK_PfkB_like"/>
    <property type="match status" value="1"/>
</dbReference>
<gene>
    <name evidence="8" type="ORF">ACFP57_09795</name>
</gene>
<keyword evidence="5" id="KW-0067">ATP-binding</keyword>
<dbReference type="Gene3D" id="3.40.1190.20">
    <property type="match status" value="1"/>
</dbReference>
<keyword evidence="2 6" id="KW-0808">Transferase</keyword>
<evidence type="ECO:0000256" key="1">
    <source>
        <dbReference type="ARBA" id="ARBA00010688"/>
    </source>
</evidence>
<proteinExistence type="inferred from homology"/>
<keyword evidence="9" id="KW-1185">Reference proteome</keyword>
<sequence>MIVTFTANPSLDRTAPVEGAVTRGGVHRLGVSTTEPGGKGVNVSRCVALAGVPTIAVVPADDRDPLLTGLDAIDVPYRNVPVGQPVRSNLTITEPDGTTSKFNEPGATLTEEHLAALTNTLVAAAREAHWVVLAGSLPPGAPAAWYAQLVRELRTLGTRIAVDTSDAPLQALADALPGAAPDLIKPNSEELGQLCGRDGLALEQAAENGDWGPVLEAARELIGKGIGAVLVTLGGAGALLVTPEGAWRATPPPITVASTVGAGDSSLTGYLLADREGLAPEARLRRAVAYGSAAASLPGSQIPAPSQTNPDGVAVTAL</sequence>
<dbReference type="RefSeq" id="WP_343886515.1">
    <property type="nucleotide sequence ID" value="NZ_BAAAKI010000016.1"/>
</dbReference>
<dbReference type="EMBL" id="JBHSUA010000019">
    <property type="protein sequence ID" value="MFC6397269.1"/>
    <property type="molecule type" value="Genomic_DNA"/>
</dbReference>
<dbReference type="PANTHER" id="PTHR46566:SF5">
    <property type="entry name" value="1-PHOSPHOFRUCTOKINASE"/>
    <property type="match status" value="1"/>
</dbReference>
<evidence type="ECO:0000313" key="8">
    <source>
        <dbReference type="EMBL" id="MFC6397269.1"/>
    </source>
</evidence>
<protein>
    <submittedName>
        <fullName evidence="8">1-phosphofructokinase family hexose kinase</fullName>
    </submittedName>
</protein>
<evidence type="ECO:0000259" key="7">
    <source>
        <dbReference type="Pfam" id="PF00294"/>
    </source>
</evidence>
<dbReference type="PIRSF" id="PIRSF000535">
    <property type="entry name" value="1PFK/6PFK/LacC"/>
    <property type="match status" value="1"/>
</dbReference>
<dbReference type="Proteomes" id="UP001596266">
    <property type="component" value="Unassembled WGS sequence"/>
</dbReference>
<name>A0ABW1X465_9ACTN</name>
<keyword evidence="4" id="KW-0418">Kinase</keyword>
<dbReference type="InterPro" id="IPR011611">
    <property type="entry name" value="PfkB_dom"/>
</dbReference>
<dbReference type="NCBIfam" id="TIGR03168">
    <property type="entry name" value="1-PFK"/>
    <property type="match status" value="1"/>
</dbReference>
<dbReference type="InterPro" id="IPR029056">
    <property type="entry name" value="Ribokinase-like"/>
</dbReference>
<dbReference type="Pfam" id="PF00294">
    <property type="entry name" value="PfkB"/>
    <property type="match status" value="1"/>
</dbReference>
<evidence type="ECO:0000256" key="5">
    <source>
        <dbReference type="ARBA" id="ARBA00022840"/>
    </source>
</evidence>
<reference evidence="9" key="1">
    <citation type="journal article" date="2019" name="Int. J. Syst. Evol. Microbiol.">
        <title>The Global Catalogue of Microorganisms (GCM) 10K type strain sequencing project: providing services to taxonomists for standard genome sequencing and annotation.</title>
        <authorList>
            <consortium name="The Broad Institute Genomics Platform"/>
            <consortium name="The Broad Institute Genome Sequencing Center for Infectious Disease"/>
            <person name="Wu L."/>
            <person name="Ma J."/>
        </authorList>
    </citation>
    <scope>NUCLEOTIDE SEQUENCE [LARGE SCALE GENOMIC DNA]</scope>
    <source>
        <strain evidence="9">CGMCC 1.15277</strain>
    </source>
</reference>
<feature type="domain" description="Carbohydrate kinase PfkB" evidence="7">
    <location>
        <begin position="16"/>
        <end position="306"/>
    </location>
</feature>
<dbReference type="PANTHER" id="PTHR46566">
    <property type="entry name" value="1-PHOSPHOFRUCTOKINASE-RELATED"/>
    <property type="match status" value="1"/>
</dbReference>
<comment type="caution">
    <text evidence="8">The sequence shown here is derived from an EMBL/GenBank/DDBJ whole genome shotgun (WGS) entry which is preliminary data.</text>
</comment>
<evidence type="ECO:0000313" key="9">
    <source>
        <dbReference type="Proteomes" id="UP001596266"/>
    </source>
</evidence>
<dbReference type="SUPFAM" id="SSF53613">
    <property type="entry name" value="Ribokinase-like"/>
    <property type="match status" value="1"/>
</dbReference>
<evidence type="ECO:0000256" key="3">
    <source>
        <dbReference type="ARBA" id="ARBA00022741"/>
    </source>
</evidence>
<keyword evidence="3" id="KW-0547">Nucleotide-binding</keyword>